<evidence type="ECO:0000313" key="1">
    <source>
        <dbReference type="EMBL" id="KAG5394189.1"/>
    </source>
</evidence>
<gene>
    <name evidence="1" type="primary">A06g507870.1_BraROA</name>
    <name evidence="1" type="ORF">IGI04_024152</name>
</gene>
<evidence type="ECO:0000313" key="2">
    <source>
        <dbReference type="Proteomes" id="UP000823674"/>
    </source>
</evidence>
<keyword evidence="2" id="KW-1185">Reference proteome</keyword>
<dbReference type="Proteomes" id="UP000823674">
    <property type="component" value="Chromosome A06"/>
</dbReference>
<organism evidence="1 2">
    <name type="scientific">Brassica rapa subsp. trilocularis</name>
    <dbReference type="NCBI Taxonomy" id="1813537"/>
    <lineage>
        <taxon>Eukaryota</taxon>
        <taxon>Viridiplantae</taxon>
        <taxon>Streptophyta</taxon>
        <taxon>Embryophyta</taxon>
        <taxon>Tracheophyta</taxon>
        <taxon>Spermatophyta</taxon>
        <taxon>Magnoliopsida</taxon>
        <taxon>eudicotyledons</taxon>
        <taxon>Gunneridae</taxon>
        <taxon>Pentapetalae</taxon>
        <taxon>rosids</taxon>
        <taxon>malvids</taxon>
        <taxon>Brassicales</taxon>
        <taxon>Brassicaceae</taxon>
        <taxon>Brassiceae</taxon>
        <taxon>Brassica</taxon>
    </lineage>
</organism>
<proteinExistence type="predicted"/>
<sequence>MVSRLPFLRLATICLMIFLFCPPLIFPEQHILMSLVRSRTDGVMVAADSRARRGVTWFLLLINVLLVEMQFTRTCSIFQCFSVNDLYQQSCDYAMSTLDDFSNTSGPVQKRGLGGRVLGVEALGGYLPSRLDPWLIHRLYIVGDKMGHSRADVIILATSKKLLCVSIIYNANVVFVLARLR</sequence>
<name>A0ABQ7M5V6_BRACM</name>
<protein>
    <submittedName>
        <fullName evidence="1">Uncharacterized protein</fullName>
    </submittedName>
</protein>
<comment type="caution">
    <text evidence="1">The sequence shown here is derived from an EMBL/GenBank/DDBJ whole genome shotgun (WGS) entry which is preliminary data.</text>
</comment>
<reference evidence="1 2" key="1">
    <citation type="submission" date="2021-03" db="EMBL/GenBank/DDBJ databases">
        <authorList>
            <person name="King G.J."/>
            <person name="Bancroft I."/>
            <person name="Baten A."/>
            <person name="Bloomfield J."/>
            <person name="Borpatragohain P."/>
            <person name="He Z."/>
            <person name="Irish N."/>
            <person name="Irwin J."/>
            <person name="Liu K."/>
            <person name="Mauleon R.P."/>
            <person name="Moore J."/>
            <person name="Morris R."/>
            <person name="Ostergaard L."/>
            <person name="Wang B."/>
            <person name="Wells R."/>
        </authorList>
    </citation>
    <scope>NUCLEOTIDE SEQUENCE [LARGE SCALE GENOMIC DNA]</scope>
    <source>
        <strain evidence="1">R-o-18</strain>
        <tissue evidence="1">Leaf</tissue>
    </source>
</reference>
<accession>A0ABQ7M5V6</accession>
<dbReference type="EMBL" id="JADBGQ010000006">
    <property type="protein sequence ID" value="KAG5394189.1"/>
    <property type="molecule type" value="Genomic_DNA"/>
</dbReference>